<proteinExistence type="predicted"/>
<evidence type="ECO:0000259" key="1">
    <source>
        <dbReference type="Pfam" id="PF18154"/>
    </source>
</evidence>
<accession>A0A644TA75</accession>
<dbReference type="InterPro" id="IPR040828">
    <property type="entry name" value="pPIWI_RE_REase"/>
</dbReference>
<evidence type="ECO:0000313" key="2">
    <source>
        <dbReference type="EMBL" id="MPL63724.1"/>
    </source>
</evidence>
<dbReference type="EMBL" id="VSSQ01000022">
    <property type="protein sequence ID" value="MPL63724.1"/>
    <property type="molecule type" value="Genomic_DNA"/>
</dbReference>
<protein>
    <recommendedName>
        <fullName evidence="1">REase associating with pPIWI RE domain-containing protein</fullName>
    </recommendedName>
</protein>
<sequence length="354" mass="41449">MDLAQKSLLNIIQGLRGWSRDWKRIPKEMHLGHLQFSQVALNEGIIPPGNLYDLLAMLQKPCQEWGISAFEVSFDSDASILKKYGGLSYEAEEFLEEHISVEESEARVMLEILSHCREKFKEANSYQELYSKIREFISSPEHAVLPSGEVFDFALSLQDKKLVDLFFALYEPSPLPYEEYYYCPYCGWTLTIHRGENRCTNRSCHLNGEFRNLVKVSTTSRDALWRLTPGIQRYVLVPGIAELKLYKRLEDKKYNVQLYPEIDRYDIRVKLENSIVDIDVKEYYSIRSLADHINANWQKYHENSYIVIPGHVLREKPYFIQRVSNYLSPEAYRQIYIIPQSKVLRILERGVDGQ</sequence>
<organism evidence="2">
    <name type="scientific">bioreactor metagenome</name>
    <dbReference type="NCBI Taxonomy" id="1076179"/>
    <lineage>
        <taxon>unclassified sequences</taxon>
        <taxon>metagenomes</taxon>
        <taxon>ecological metagenomes</taxon>
    </lineage>
</organism>
<comment type="caution">
    <text evidence="2">The sequence shown here is derived from an EMBL/GenBank/DDBJ whole genome shotgun (WGS) entry which is preliminary data.</text>
</comment>
<feature type="domain" description="REase associating with pPIWI RE" evidence="1">
    <location>
        <begin position="239"/>
        <end position="345"/>
    </location>
</feature>
<name>A0A644TA75_9ZZZZ</name>
<dbReference type="AlphaFoldDB" id="A0A644TA75"/>
<gene>
    <name evidence="2" type="ORF">SDC9_09365</name>
</gene>
<dbReference type="Pfam" id="PF18154">
    <property type="entry name" value="pPIWI_RE_REase"/>
    <property type="match status" value="1"/>
</dbReference>
<reference evidence="2" key="1">
    <citation type="submission" date="2019-08" db="EMBL/GenBank/DDBJ databases">
        <authorList>
            <person name="Kucharzyk K."/>
            <person name="Murdoch R.W."/>
            <person name="Higgins S."/>
            <person name="Loffler F."/>
        </authorList>
    </citation>
    <scope>NUCLEOTIDE SEQUENCE</scope>
</reference>